<dbReference type="AlphaFoldDB" id="A0A4V6CUA4"/>
<protein>
    <submittedName>
        <fullName evidence="5">EAL domain-containing protein</fullName>
    </submittedName>
</protein>
<name>A0A4V6CUA4_9GAMM</name>
<sequence>MLLNDSQSNQFVTDVPTNRQDTDRMESPTTSSNRTPIRKDANPGVTSVFWRCLPLILLLLAIAYAVLLIGLLPQVLQGQAFEANHELIHKAFIGGVLVFTLLLLAGGSYVLRSVRRRERRKRLSADRQVRHEQQVRSQIEQDYDRLLKSHRVTGKPNRAILEETLDIIDTGQTPYTLCMIRLSRFNEIEQALGYRAAEELLRSYLRQLNSYLKRRAGARLVMINGYGLATVDTINHAFALYREDHTDQIQDLLLEIRDWLADNFREGRFSFSWGPSLGIAHAPEHGADAAGILSSAGVASLSAGQLLTVYDPAIAEWQYRQQVLMLDVEDGLASNAMWLEYQPKVSIRDSKVCSVEALIRWRHPEFGIVAPDQWIPLAEQVGVIHPVTLWVIERACSEYRHLVSRYGTGLSVAVNISAVDLIHAGFEDEIADIIARHGMKTGDLILEITETAMMTDPEDSGKIIHALSRKGFRIAMDDFGTGHSSLGTLASFDLDELKIDRSFLKDILAHPTRQRIFRAALELGEALDLDVVVEGVEDEAVVCWLQQFPGLFGQGYFWGRPEPACP</sequence>
<accession>A0A4V6CUA4</accession>
<dbReference type="CDD" id="cd01948">
    <property type="entry name" value="EAL"/>
    <property type="match status" value="1"/>
</dbReference>
<dbReference type="PANTHER" id="PTHR33121:SF79">
    <property type="entry name" value="CYCLIC DI-GMP PHOSPHODIESTERASE PDED-RELATED"/>
    <property type="match status" value="1"/>
</dbReference>
<evidence type="ECO:0000313" key="6">
    <source>
        <dbReference type="Proteomes" id="UP000308488"/>
    </source>
</evidence>
<dbReference type="Gene3D" id="3.30.70.270">
    <property type="match status" value="1"/>
</dbReference>
<dbReference type="SMART" id="SM00267">
    <property type="entry name" value="GGDEF"/>
    <property type="match status" value="1"/>
</dbReference>
<evidence type="ECO:0000256" key="2">
    <source>
        <dbReference type="SAM" id="Phobius"/>
    </source>
</evidence>
<dbReference type="InterPro" id="IPR000160">
    <property type="entry name" value="GGDEF_dom"/>
</dbReference>
<dbReference type="InterPro" id="IPR001633">
    <property type="entry name" value="EAL_dom"/>
</dbReference>
<dbReference type="SMART" id="SM00052">
    <property type="entry name" value="EAL"/>
    <property type="match status" value="1"/>
</dbReference>
<dbReference type="InterPro" id="IPR050706">
    <property type="entry name" value="Cyclic-di-GMP_PDE-like"/>
</dbReference>
<feature type="region of interest" description="Disordered" evidence="1">
    <location>
        <begin position="1"/>
        <end position="38"/>
    </location>
</feature>
<keyword evidence="2" id="KW-0472">Membrane</keyword>
<feature type="domain" description="GGDEF" evidence="4">
    <location>
        <begin position="173"/>
        <end position="312"/>
    </location>
</feature>
<feature type="domain" description="EAL" evidence="3">
    <location>
        <begin position="321"/>
        <end position="566"/>
    </location>
</feature>
<dbReference type="InterPro" id="IPR029787">
    <property type="entry name" value="Nucleotide_cyclase"/>
</dbReference>
<dbReference type="SUPFAM" id="SSF55073">
    <property type="entry name" value="Nucleotide cyclase"/>
    <property type="match status" value="1"/>
</dbReference>
<dbReference type="GO" id="GO:0071111">
    <property type="term" value="F:cyclic-guanylate-specific phosphodiesterase activity"/>
    <property type="evidence" value="ECO:0007669"/>
    <property type="project" value="InterPro"/>
</dbReference>
<dbReference type="SUPFAM" id="SSF141868">
    <property type="entry name" value="EAL domain-like"/>
    <property type="match status" value="1"/>
</dbReference>
<evidence type="ECO:0000256" key="1">
    <source>
        <dbReference type="SAM" id="MobiDB-lite"/>
    </source>
</evidence>
<gene>
    <name evidence="5" type="ORF">FDP08_11055</name>
</gene>
<evidence type="ECO:0000259" key="4">
    <source>
        <dbReference type="PROSITE" id="PS50887"/>
    </source>
</evidence>
<dbReference type="Pfam" id="PF00990">
    <property type="entry name" value="GGDEF"/>
    <property type="match status" value="1"/>
</dbReference>
<dbReference type="Gene3D" id="3.20.20.450">
    <property type="entry name" value="EAL domain"/>
    <property type="match status" value="1"/>
</dbReference>
<evidence type="ECO:0000259" key="3">
    <source>
        <dbReference type="PROSITE" id="PS50883"/>
    </source>
</evidence>
<organism evidence="5 6">
    <name type="scientific">Marinobacter panjinensis</name>
    <dbReference type="NCBI Taxonomy" id="2576384"/>
    <lineage>
        <taxon>Bacteria</taxon>
        <taxon>Pseudomonadati</taxon>
        <taxon>Pseudomonadota</taxon>
        <taxon>Gammaproteobacteria</taxon>
        <taxon>Pseudomonadales</taxon>
        <taxon>Marinobacteraceae</taxon>
        <taxon>Marinobacter</taxon>
    </lineage>
</organism>
<dbReference type="Pfam" id="PF00563">
    <property type="entry name" value="EAL"/>
    <property type="match status" value="1"/>
</dbReference>
<reference evidence="5 6" key="1">
    <citation type="submission" date="2019-05" db="EMBL/GenBank/DDBJ databases">
        <title>Marinobacter panjinensis sp. nov., a moderately halophilic bacterium isolated from sea tidal flat environment.</title>
        <authorList>
            <person name="Yang W."/>
            <person name="An M."/>
            <person name="He W."/>
            <person name="Luo X."/>
            <person name="Zhu L."/>
            <person name="Chen G."/>
            <person name="Zhang Y."/>
            <person name="Wang Y."/>
        </authorList>
    </citation>
    <scope>NUCLEOTIDE SEQUENCE [LARGE SCALE GENOMIC DNA]</scope>
    <source>
        <strain evidence="5 6">PJ-16</strain>
    </source>
</reference>
<dbReference type="PANTHER" id="PTHR33121">
    <property type="entry name" value="CYCLIC DI-GMP PHOSPHODIESTERASE PDEF"/>
    <property type="match status" value="1"/>
</dbReference>
<dbReference type="OrthoDB" id="6279314at2"/>
<dbReference type="PROSITE" id="PS50887">
    <property type="entry name" value="GGDEF"/>
    <property type="match status" value="1"/>
</dbReference>
<dbReference type="EMBL" id="SZYH01000001">
    <property type="protein sequence ID" value="TKV68585.1"/>
    <property type="molecule type" value="Genomic_DNA"/>
</dbReference>
<evidence type="ECO:0000313" key="5">
    <source>
        <dbReference type="EMBL" id="TKV68585.1"/>
    </source>
</evidence>
<dbReference type="Proteomes" id="UP000308488">
    <property type="component" value="Unassembled WGS sequence"/>
</dbReference>
<dbReference type="InterPro" id="IPR043128">
    <property type="entry name" value="Rev_trsase/Diguanyl_cyclase"/>
</dbReference>
<keyword evidence="2" id="KW-0812">Transmembrane</keyword>
<dbReference type="PROSITE" id="PS50883">
    <property type="entry name" value="EAL"/>
    <property type="match status" value="1"/>
</dbReference>
<keyword evidence="2" id="KW-1133">Transmembrane helix</keyword>
<comment type="caution">
    <text evidence="5">The sequence shown here is derived from an EMBL/GenBank/DDBJ whole genome shotgun (WGS) entry which is preliminary data.</text>
</comment>
<feature type="transmembrane region" description="Helical" evidence="2">
    <location>
        <begin position="48"/>
        <end position="71"/>
    </location>
</feature>
<feature type="transmembrane region" description="Helical" evidence="2">
    <location>
        <begin position="91"/>
        <end position="111"/>
    </location>
</feature>
<keyword evidence="6" id="KW-1185">Reference proteome</keyword>
<proteinExistence type="predicted"/>
<dbReference type="InterPro" id="IPR035919">
    <property type="entry name" value="EAL_sf"/>
</dbReference>
<feature type="compositionally biased region" description="Polar residues" evidence="1">
    <location>
        <begin position="1"/>
        <end position="19"/>
    </location>
</feature>